<dbReference type="EMBL" id="CP027116">
    <property type="protein sequence ID" value="AVM24210.1"/>
    <property type="molecule type" value="Genomic_DNA"/>
</dbReference>
<sequence>MNGRGQAEDKILEFLESEESEAILTGNHYHQKFPMVFDLIQKNFKDVKVLLRTMDKNILKRSNISCLNNRNFVIGQRFNCGENVFILDTIKMKCRDVYAEGIDIALIYPIKGHVENEAMRKAIFQELNEIGAVEKIIYITDLEDIDTSWAADLKYKIVYDSN</sequence>
<reference evidence="1 2" key="1">
    <citation type="submission" date="2018-02" db="EMBL/GenBank/DDBJ databases">
        <title>The complete genome of two Bacillus pumilus strains from Cuatro Cienegas, Coahuila, Mexico.</title>
        <authorList>
            <person name="Zarza E."/>
            <person name="Alcaraz L.D."/>
            <person name="Aguilar-Salinas B."/>
            <person name="Islas A."/>
            <person name="Olmedo-Alvarez G."/>
        </authorList>
    </citation>
    <scope>NUCLEOTIDE SEQUENCE [LARGE SCALE GENOMIC DNA]</scope>
    <source>
        <strain evidence="1 2">145</strain>
    </source>
</reference>
<organism evidence="1 2">
    <name type="scientific">Bacillus pumilus</name>
    <name type="common">Bacillus mesentericus</name>
    <dbReference type="NCBI Taxonomy" id="1408"/>
    <lineage>
        <taxon>Bacteria</taxon>
        <taxon>Bacillati</taxon>
        <taxon>Bacillota</taxon>
        <taxon>Bacilli</taxon>
        <taxon>Bacillales</taxon>
        <taxon>Bacillaceae</taxon>
        <taxon>Bacillus</taxon>
    </lineage>
</organism>
<dbReference type="Proteomes" id="UP000264960">
    <property type="component" value="Chromosome"/>
</dbReference>
<evidence type="ECO:0000313" key="2">
    <source>
        <dbReference type="Proteomes" id="UP000264960"/>
    </source>
</evidence>
<evidence type="ECO:0000313" key="1">
    <source>
        <dbReference type="EMBL" id="AVM24210.1"/>
    </source>
</evidence>
<gene>
    <name evidence="1" type="ORF">C5695_10300</name>
</gene>
<accession>A0AAD0MM32</accession>
<proteinExistence type="predicted"/>
<protein>
    <submittedName>
        <fullName evidence="1">Uncharacterized protein</fullName>
    </submittedName>
</protein>
<dbReference type="AlphaFoldDB" id="A0AAD0MM32"/>
<name>A0AAD0MM32_BACPU</name>
<dbReference type="RefSeq" id="WP_117730642.1">
    <property type="nucleotide sequence ID" value="NZ_CP027116.1"/>
</dbReference>